<accession>A0AAE1UXE3</accession>
<keyword evidence="2" id="KW-0472">Membrane</keyword>
<name>A0AAE1UXE3_9SOLA</name>
<reference evidence="4" key="1">
    <citation type="submission" date="2023-12" db="EMBL/GenBank/DDBJ databases">
        <title>Genome assembly of Anisodus tanguticus.</title>
        <authorList>
            <person name="Wang Y.-J."/>
        </authorList>
    </citation>
    <scope>NUCLEOTIDE SEQUENCE</scope>
    <source>
        <strain evidence="4">KB-2021</strain>
        <tissue evidence="4">Leaf</tissue>
    </source>
</reference>
<evidence type="ECO:0000256" key="2">
    <source>
        <dbReference type="SAM" id="Phobius"/>
    </source>
</evidence>
<dbReference type="AlphaFoldDB" id="A0AAE1UXE3"/>
<dbReference type="Proteomes" id="UP001291623">
    <property type="component" value="Unassembled WGS sequence"/>
</dbReference>
<evidence type="ECO:0000313" key="4">
    <source>
        <dbReference type="EMBL" id="KAK4340704.1"/>
    </source>
</evidence>
<comment type="caution">
    <text evidence="4">The sequence shown here is derived from an EMBL/GenBank/DDBJ whole genome shotgun (WGS) entry which is preliminary data.</text>
</comment>
<evidence type="ECO:0000256" key="3">
    <source>
        <dbReference type="SAM" id="SignalP"/>
    </source>
</evidence>
<gene>
    <name evidence="4" type="ORF">RND71_039205</name>
</gene>
<evidence type="ECO:0000313" key="5">
    <source>
        <dbReference type="Proteomes" id="UP001291623"/>
    </source>
</evidence>
<proteinExistence type="predicted"/>
<sequence length="308" mass="34916">MATSNFPLLLLLAFSLLAVSTTTARPCKTLFFTITTFTSYYQIPTTISQNPNPNPVSFLHNNPNSIISPRFRTFFFTTTGFNNDAPKFRLSRHSIFIRRPDPVLSDPEEGEEMESRSASSSMIPKFGLSSNNRHSILRSDPILTLRPYPVETRSSLASMIRKFGPSSSNRHKNFFRRSDPTRFYLTRPEMVEFYASVKSSIRDRTLDIMRVVGAMIFGVGCGALTAATMYLMWSLFWPNRFDFEDSDDDEDDYDVSAKKLGYVAIPNKVVDDDLKKHVVVPVKEVMGYMAIPTKVVDDDLKKRAAPAK</sequence>
<keyword evidence="2" id="KW-0812">Transmembrane</keyword>
<feature type="region of interest" description="Disordered" evidence="1">
    <location>
        <begin position="101"/>
        <end position="124"/>
    </location>
</feature>
<feature type="chain" id="PRO_5041954117" evidence="3">
    <location>
        <begin position="25"/>
        <end position="308"/>
    </location>
</feature>
<keyword evidence="2" id="KW-1133">Transmembrane helix</keyword>
<dbReference type="EMBL" id="JAVYJV010000022">
    <property type="protein sequence ID" value="KAK4340704.1"/>
    <property type="molecule type" value="Genomic_DNA"/>
</dbReference>
<dbReference type="PANTHER" id="PTHR35107">
    <property type="entry name" value="EXPRESSED PROTEIN"/>
    <property type="match status" value="1"/>
</dbReference>
<keyword evidence="3" id="KW-0732">Signal</keyword>
<dbReference type="PANTHER" id="PTHR35107:SF2">
    <property type="entry name" value="EXPRESSED PROTEIN"/>
    <property type="match status" value="1"/>
</dbReference>
<keyword evidence="5" id="KW-1185">Reference proteome</keyword>
<feature type="signal peptide" evidence="3">
    <location>
        <begin position="1"/>
        <end position="24"/>
    </location>
</feature>
<evidence type="ECO:0000256" key="1">
    <source>
        <dbReference type="SAM" id="MobiDB-lite"/>
    </source>
</evidence>
<feature type="transmembrane region" description="Helical" evidence="2">
    <location>
        <begin position="208"/>
        <end position="233"/>
    </location>
</feature>
<protein>
    <submittedName>
        <fullName evidence="4">Uncharacterized protein</fullName>
    </submittedName>
</protein>
<organism evidence="4 5">
    <name type="scientific">Anisodus tanguticus</name>
    <dbReference type="NCBI Taxonomy" id="243964"/>
    <lineage>
        <taxon>Eukaryota</taxon>
        <taxon>Viridiplantae</taxon>
        <taxon>Streptophyta</taxon>
        <taxon>Embryophyta</taxon>
        <taxon>Tracheophyta</taxon>
        <taxon>Spermatophyta</taxon>
        <taxon>Magnoliopsida</taxon>
        <taxon>eudicotyledons</taxon>
        <taxon>Gunneridae</taxon>
        <taxon>Pentapetalae</taxon>
        <taxon>asterids</taxon>
        <taxon>lamiids</taxon>
        <taxon>Solanales</taxon>
        <taxon>Solanaceae</taxon>
        <taxon>Solanoideae</taxon>
        <taxon>Hyoscyameae</taxon>
        <taxon>Anisodus</taxon>
    </lineage>
</organism>